<feature type="signal peptide" evidence="1">
    <location>
        <begin position="1"/>
        <end position="24"/>
    </location>
</feature>
<keyword evidence="3" id="KW-1185">Reference proteome</keyword>
<evidence type="ECO:0008006" key="4">
    <source>
        <dbReference type="Google" id="ProtNLM"/>
    </source>
</evidence>
<evidence type="ECO:0000313" key="2">
    <source>
        <dbReference type="EMBL" id="OAN46738.1"/>
    </source>
</evidence>
<dbReference type="OrthoDB" id="7352140at2"/>
<dbReference type="AlphaFoldDB" id="A0A178MF69"/>
<sequence length="158" mass="15695">MKKWIAPALIAAAAMVGLSGEAKAEGGGVLGILSCSKTGTGTTYVLHSRNPVECTYDGIGGPQKYTGIDGILLGIDLEIENKAVMGYLVLGGTWKDKNSLEGYFVGAKASATLGVGIAAQAGLAGIGNDITLVPIGLGGQIGIGATGGISYLAINGAK</sequence>
<dbReference type="InterPro" id="IPR009333">
    <property type="entry name" value="DUF992"/>
</dbReference>
<gene>
    <name evidence="2" type="ORF">A6A04_06475</name>
</gene>
<dbReference type="STRING" id="1285242.A6A04_06475"/>
<evidence type="ECO:0000256" key="1">
    <source>
        <dbReference type="SAM" id="SignalP"/>
    </source>
</evidence>
<organism evidence="2 3">
    <name type="scientific">Paramagnetospirillum marisnigri</name>
    <dbReference type="NCBI Taxonomy" id="1285242"/>
    <lineage>
        <taxon>Bacteria</taxon>
        <taxon>Pseudomonadati</taxon>
        <taxon>Pseudomonadota</taxon>
        <taxon>Alphaproteobacteria</taxon>
        <taxon>Rhodospirillales</taxon>
        <taxon>Magnetospirillaceae</taxon>
        <taxon>Paramagnetospirillum</taxon>
    </lineage>
</organism>
<dbReference type="Proteomes" id="UP000078428">
    <property type="component" value="Unassembled WGS sequence"/>
</dbReference>
<keyword evidence="1" id="KW-0732">Signal</keyword>
<accession>A0A178MF69</accession>
<protein>
    <recommendedName>
        <fullName evidence="4">DUF992 domain-containing protein</fullName>
    </recommendedName>
</protein>
<dbReference type="RefSeq" id="WP_068495013.1">
    <property type="nucleotide sequence ID" value="NZ_LWQT01000088.1"/>
</dbReference>
<dbReference type="EMBL" id="LWQT01000088">
    <property type="protein sequence ID" value="OAN46738.1"/>
    <property type="molecule type" value="Genomic_DNA"/>
</dbReference>
<proteinExistence type="predicted"/>
<feature type="chain" id="PRO_5008091898" description="DUF992 domain-containing protein" evidence="1">
    <location>
        <begin position="25"/>
        <end position="158"/>
    </location>
</feature>
<comment type="caution">
    <text evidence="2">The sequence shown here is derived from an EMBL/GenBank/DDBJ whole genome shotgun (WGS) entry which is preliminary data.</text>
</comment>
<evidence type="ECO:0000313" key="3">
    <source>
        <dbReference type="Proteomes" id="UP000078428"/>
    </source>
</evidence>
<reference evidence="2 3" key="1">
    <citation type="submission" date="2016-04" db="EMBL/GenBank/DDBJ databases">
        <title>Draft genome sequence of freshwater magnetotactic bacteria Magnetospirillum marisnigri SP-1 and Magnetospirillum moscoviense BB-1.</title>
        <authorList>
            <person name="Koziaeva V."/>
            <person name="Dziuba M.V."/>
            <person name="Ivanov T.M."/>
            <person name="Kuznetsov B."/>
            <person name="Grouzdev D.S."/>
        </authorList>
    </citation>
    <scope>NUCLEOTIDE SEQUENCE [LARGE SCALE GENOMIC DNA]</scope>
    <source>
        <strain evidence="2 3">SP-1</strain>
    </source>
</reference>
<name>A0A178MF69_9PROT</name>
<dbReference type="Pfam" id="PF06186">
    <property type="entry name" value="DUF992"/>
    <property type="match status" value="1"/>
</dbReference>